<organism evidence="1 2">
    <name type="scientific">Dysgonomonas termitidis</name>
    <dbReference type="NCBI Taxonomy" id="1516126"/>
    <lineage>
        <taxon>Bacteria</taxon>
        <taxon>Pseudomonadati</taxon>
        <taxon>Bacteroidota</taxon>
        <taxon>Bacteroidia</taxon>
        <taxon>Bacteroidales</taxon>
        <taxon>Dysgonomonadaceae</taxon>
        <taxon>Dysgonomonas</taxon>
    </lineage>
</organism>
<name>A0ABV9L078_9BACT</name>
<evidence type="ECO:0000313" key="1">
    <source>
        <dbReference type="EMBL" id="MFC4675737.1"/>
    </source>
</evidence>
<reference evidence="2" key="1">
    <citation type="journal article" date="2019" name="Int. J. Syst. Evol. Microbiol.">
        <title>The Global Catalogue of Microorganisms (GCM) 10K type strain sequencing project: providing services to taxonomists for standard genome sequencing and annotation.</title>
        <authorList>
            <consortium name="The Broad Institute Genomics Platform"/>
            <consortium name="The Broad Institute Genome Sequencing Center for Infectious Disease"/>
            <person name="Wu L."/>
            <person name="Ma J."/>
        </authorList>
    </citation>
    <scope>NUCLEOTIDE SEQUENCE [LARGE SCALE GENOMIC DNA]</scope>
    <source>
        <strain evidence="2">CCUG 66188</strain>
    </source>
</reference>
<dbReference type="Proteomes" id="UP001596023">
    <property type="component" value="Unassembled WGS sequence"/>
</dbReference>
<gene>
    <name evidence="1" type="ORF">ACFO6W_18785</name>
</gene>
<evidence type="ECO:0000313" key="2">
    <source>
        <dbReference type="Proteomes" id="UP001596023"/>
    </source>
</evidence>
<accession>A0ABV9L078</accession>
<dbReference type="RefSeq" id="WP_379999247.1">
    <property type="nucleotide sequence ID" value="NZ_JBHSGN010000115.1"/>
</dbReference>
<sequence length="111" mass="12711">MANICTNIAVIISADKSVLEQTVKEISENFECYSDIETENGSCDLEFTSHGPFPKKLMEDITGNYTGKDLYIQVITYEISNELVQHHIYENGKWTDKLAEKYQTNTNIRKP</sequence>
<dbReference type="EMBL" id="JBHSGN010000115">
    <property type="protein sequence ID" value="MFC4675737.1"/>
    <property type="molecule type" value="Genomic_DNA"/>
</dbReference>
<protein>
    <submittedName>
        <fullName evidence="1">Uncharacterized protein</fullName>
    </submittedName>
</protein>
<comment type="caution">
    <text evidence="1">The sequence shown here is derived from an EMBL/GenBank/DDBJ whole genome shotgun (WGS) entry which is preliminary data.</text>
</comment>
<proteinExistence type="predicted"/>
<keyword evidence="2" id="KW-1185">Reference proteome</keyword>